<gene>
    <name evidence="1" type="ORF">OMAG_002664</name>
</gene>
<comment type="caution">
    <text evidence="1">The sequence shown here is derived from an EMBL/GenBank/DDBJ whole genome shotgun (WGS) entry which is preliminary data.</text>
</comment>
<organism evidence="1 2">
    <name type="scientific">Candidatus Omnitrophus magneticus</name>
    <dbReference type="NCBI Taxonomy" id="1609969"/>
    <lineage>
        <taxon>Bacteria</taxon>
        <taxon>Pseudomonadati</taxon>
        <taxon>Candidatus Omnitrophota</taxon>
        <taxon>Candidatus Omnitrophus</taxon>
    </lineage>
</organism>
<proteinExistence type="predicted"/>
<dbReference type="EMBL" id="JYNY01000571">
    <property type="protein sequence ID" value="KJJ83468.1"/>
    <property type="molecule type" value="Genomic_DNA"/>
</dbReference>
<accession>A0A0F0CJH5</accession>
<dbReference type="Proteomes" id="UP000033428">
    <property type="component" value="Unassembled WGS sequence"/>
</dbReference>
<dbReference type="AlphaFoldDB" id="A0A0F0CJH5"/>
<protein>
    <submittedName>
        <fullName evidence="1">Uncharacterized protein</fullName>
    </submittedName>
</protein>
<name>A0A0F0CJH5_9BACT</name>
<keyword evidence="2" id="KW-1185">Reference proteome</keyword>
<evidence type="ECO:0000313" key="1">
    <source>
        <dbReference type="EMBL" id="KJJ83468.1"/>
    </source>
</evidence>
<evidence type="ECO:0000313" key="2">
    <source>
        <dbReference type="Proteomes" id="UP000033428"/>
    </source>
</evidence>
<reference evidence="1 2" key="1">
    <citation type="submission" date="2015-02" db="EMBL/GenBank/DDBJ databases">
        <title>Single-cell genomics of uncultivated deep-branching MTB reveals a conserved set of magnetosome genes.</title>
        <authorList>
            <person name="Kolinko S."/>
            <person name="Richter M."/>
            <person name="Glockner F.O."/>
            <person name="Brachmann A."/>
            <person name="Schuler D."/>
        </authorList>
    </citation>
    <scope>NUCLEOTIDE SEQUENCE [LARGE SCALE GENOMIC DNA]</scope>
    <source>
        <strain evidence="1">SKK-01</strain>
    </source>
</reference>
<sequence>MQFSGLNINARKIPSICLTIPRFLGTSQLFADISITTLNNSDTIPSPSIWTYNGACFSSLSKSLSSSVSSI</sequence>